<feature type="transmembrane region" description="Helical" evidence="5">
    <location>
        <begin position="297"/>
        <end position="318"/>
    </location>
</feature>
<dbReference type="Gene3D" id="1.20.58.390">
    <property type="entry name" value="Neurotransmitter-gated ion-channel transmembrane domain"/>
    <property type="match status" value="1"/>
</dbReference>
<comment type="similarity">
    <text evidence="5">Belongs to the ligand-gated ion channel (TC 1.A.9) family.</text>
</comment>
<dbReference type="GO" id="GO:0005230">
    <property type="term" value="F:extracellular ligand-gated monoatomic ion channel activity"/>
    <property type="evidence" value="ECO:0007669"/>
    <property type="project" value="InterPro"/>
</dbReference>
<keyword evidence="4 5" id="KW-0472">Membrane</keyword>
<dbReference type="InterPro" id="IPR036719">
    <property type="entry name" value="Neuro-gated_channel_TM_sf"/>
</dbReference>
<dbReference type="InterPro" id="IPR038050">
    <property type="entry name" value="Neuro_actylchol_rec"/>
</dbReference>
<dbReference type="PANTHER" id="PTHR18945">
    <property type="entry name" value="NEUROTRANSMITTER GATED ION CHANNEL"/>
    <property type="match status" value="1"/>
</dbReference>
<evidence type="ECO:0000256" key="1">
    <source>
        <dbReference type="ARBA" id="ARBA00004141"/>
    </source>
</evidence>
<feature type="transmembrane region" description="Helical" evidence="5">
    <location>
        <begin position="267"/>
        <end position="285"/>
    </location>
</feature>
<dbReference type="OrthoDB" id="5866477at2759"/>
<accession>A0A9P1I8W3</accession>
<evidence type="ECO:0000313" key="7">
    <source>
        <dbReference type="EMBL" id="CAI5440388.1"/>
    </source>
</evidence>
<dbReference type="GO" id="GO:0004888">
    <property type="term" value="F:transmembrane signaling receptor activity"/>
    <property type="evidence" value="ECO:0007669"/>
    <property type="project" value="InterPro"/>
</dbReference>
<sequence length="398" mass="46171">MDESEINDPNQDRFRSVLLHEPMDNLTELLFKNYDKERAPLSDSDLHQKWIYYINVLRFKIIDVDEPKEQVTLVTEIMQQWSDIRLLWDPTSKNNISVLYFRLEKVWSPPVTVFYASELVEHRDQNYRMVSLSPGFLTAYVPMKITTNCKLNLLDFPFDTQICEIRIGIPSIDSSLYDISISDPEELRNNMCGLGNSVWDLINITSGLEPMESFCDCFNDTKLAVVRFQLKRNPTYYLYMIILPTFIINTISISGVFMKNTEKMDRLTVGLTHIMTMTFILGIISDKLPKTEQIPLLGKYIIFGLCTMIVALTFSTYLKKISGYFSEKLRESRSDFSQKLRRFIGSPLRIICIFIFQAINVLSVIYLLYRYAIFENQFGSSEKCTVKPKTMDLSGALS</sequence>
<comment type="caution">
    <text evidence="7">The sequence shown here is derived from an EMBL/GenBank/DDBJ whole genome shotgun (WGS) entry which is preliminary data.</text>
</comment>
<name>A0A9P1I8W3_9PELO</name>
<feature type="domain" description="Neurotransmitter-gated ion-channel ligand-binding" evidence="6">
    <location>
        <begin position="25"/>
        <end position="233"/>
    </location>
</feature>
<dbReference type="InterPro" id="IPR036734">
    <property type="entry name" value="Neur_chan_lig-bd_sf"/>
</dbReference>
<keyword evidence="5" id="KW-0813">Transport</keyword>
<evidence type="ECO:0000256" key="5">
    <source>
        <dbReference type="RuleBase" id="RU000687"/>
    </source>
</evidence>
<organism evidence="7 8">
    <name type="scientific">Caenorhabditis angaria</name>
    <dbReference type="NCBI Taxonomy" id="860376"/>
    <lineage>
        <taxon>Eukaryota</taxon>
        <taxon>Metazoa</taxon>
        <taxon>Ecdysozoa</taxon>
        <taxon>Nematoda</taxon>
        <taxon>Chromadorea</taxon>
        <taxon>Rhabditida</taxon>
        <taxon>Rhabditina</taxon>
        <taxon>Rhabditomorpha</taxon>
        <taxon>Rhabditoidea</taxon>
        <taxon>Rhabditidae</taxon>
        <taxon>Peloderinae</taxon>
        <taxon>Caenorhabditis</taxon>
    </lineage>
</organism>
<dbReference type="GO" id="GO:0016020">
    <property type="term" value="C:membrane"/>
    <property type="evidence" value="ECO:0007669"/>
    <property type="project" value="UniProtKB-SubCell"/>
</dbReference>
<keyword evidence="5" id="KW-0407">Ion channel</keyword>
<feature type="transmembrane region" description="Helical" evidence="5">
    <location>
        <begin position="348"/>
        <end position="369"/>
    </location>
</feature>
<protein>
    <recommendedName>
        <fullName evidence="6">Neurotransmitter-gated ion-channel ligand-binding domain-containing protein</fullName>
    </recommendedName>
</protein>
<keyword evidence="5" id="KW-0406">Ion transport</keyword>
<dbReference type="PRINTS" id="PR00252">
    <property type="entry name" value="NRIONCHANNEL"/>
</dbReference>
<dbReference type="AlphaFoldDB" id="A0A9P1I8W3"/>
<dbReference type="InterPro" id="IPR006201">
    <property type="entry name" value="Neur_channel"/>
</dbReference>
<evidence type="ECO:0000256" key="4">
    <source>
        <dbReference type="ARBA" id="ARBA00023136"/>
    </source>
</evidence>
<comment type="subcellular location">
    <subcellularLocation>
        <location evidence="1">Membrane</location>
        <topology evidence="1">Multi-pass membrane protein</topology>
    </subcellularLocation>
</comment>
<dbReference type="Gene3D" id="2.70.170.10">
    <property type="entry name" value="Neurotransmitter-gated ion-channel ligand-binding domain"/>
    <property type="match status" value="1"/>
</dbReference>
<gene>
    <name evidence="7" type="ORF">CAMP_LOCUS3025</name>
</gene>
<keyword evidence="3 5" id="KW-1133">Transmembrane helix</keyword>
<proteinExistence type="inferred from homology"/>
<dbReference type="Pfam" id="PF02931">
    <property type="entry name" value="Neur_chan_LBD"/>
    <property type="match status" value="1"/>
</dbReference>
<keyword evidence="2 5" id="KW-0812">Transmembrane</keyword>
<dbReference type="Proteomes" id="UP001152747">
    <property type="component" value="Unassembled WGS sequence"/>
</dbReference>
<evidence type="ECO:0000256" key="2">
    <source>
        <dbReference type="ARBA" id="ARBA00022692"/>
    </source>
</evidence>
<dbReference type="EMBL" id="CANHGI010000001">
    <property type="protein sequence ID" value="CAI5440388.1"/>
    <property type="molecule type" value="Genomic_DNA"/>
</dbReference>
<reference evidence="7" key="1">
    <citation type="submission" date="2022-11" db="EMBL/GenBank/DDBJ databases">
        <authorList>
            <person name="Kikuchi T."/>
        </authorList>
    </citation>
    <scope>NUCLEOTIDE SEQUENCE</scope>
    <source>
        <strain evidence="7">PS1010</strain>
    </source>
</reference>
<dbReference type="InterPro" id="IPR018000">
    <property type="entry name" value="Neurotransmitter_ion_chnl_CS"/>
</dbReference>
<dbReference type="PROSITE" id="PS00236">
    <property type="entry name" value="NEUROTR_ION_CHANNEL"/>
    <property type="match status" value="1"/>
</dbReference>
<evidence type="ECO:0000259" key="6">
    <source>
        <dbReference type="Pfam" id="PF02931"/>
    </source>
</evidence>
<dbReference type="InterPro" id="IPR006202">
    <property type="entry name" value="Neur_chan_lig-bd"/>
</dbReference>
<dbReference type="CDD" id="cd18989">
    <property type="entry name" value="LGIC_ECD_cation"/>
    <property type="match status" value="1"/>
</dbReference>
<feature type="transmembrane region" description="Helical" evidence="5">
    <location>
        <begin position="236"/>
        <end position="258"/>
    </location>
</feature>
<keyword evidence="8" id="KW-1185">Reference proteome</keyword>
<dbReference type="SUPFAM" id="SSF63712">
    <property type="entry name" value="Nicotinic receptor ligand binding domain-like"/>
    <property type="match status" value="1"/>
</dbReference>
<evidence type="ECO:0000256" key="3">
    <source>
        <dbReference type="ARBA" id="ARBA00022989"/>
    </source>
</evidence>
<dbReference type="SUPFAM" id="SSF90112">
    <property type="entry name" value="Neurotransmitter-gated ion-channel transmembrane pore"/>
    <property type="match status" value="1"/>
</dbReference>
<evidence type="ECO:0000313" key="8">
    <source>
        <dbReference type="Proteomes" id="UP001152747"/>
    </source>
</evidence>